<protein>
    <submittedName>
        <fullName evidence="1">Uncharacterized protein</fullName>
    </submittedName>
</protein>
<gene>
    <name evidence="1" type="ORF">K0M31_017805</name>
</gene>
<sequence>MTAIRRNDYSSEVHPVNALYAFDCCSESLVYYIGFRAIIIITKGQNLNSACCRCHLLLQESYFSTASDFISSRQQIIGLKKEYFFL</sequence>
<dbReference type="EMBL" id="JAHYIQ010000006">
    <property type="protein sequence ID" value="KAK1131528.1"/>
    <property type="molecule type" value="Genomic_DNA"/>
</dbReference>
<name>A0AA40G620_9HYME</name>
<reference evidence="1" key="1">
    <citation type="submission" date="2021-10" db="EMBL/GenBank/DDBJ databases">
        <title>Melipona bicolor Genome sequencing and assembly.</title>
        <authorList>
            <person name="Araujo N.S."/>
            <person name="Arias M.C."/>
        </authorList>
    </citation>
    <scope>NUCLEOTIDE SEQUENCE</scope>
    <source>
        <strain evidence="1">USP_2M_L1-L4_2017</strain>
        <tissue evidence="1">Whole body</tissue>
    </source>
</reference>
<comment type="caution">
    <text evidence="1">The sequence shown here is derived from an EMBL/GenBank/DDBJ whole genome shotgun (WGS) entry which is preliminary data.</text>
</comment>
<evidence type="ECO:0000313" key="1">
    <source>
        <dbReference type="EMBL" id="KAK1131528.1"/>
    </source>
</evidence>
<accession>A0AA40G620</accession>
<keyword evidence="2" id="KW-1185">Reference proteome</keyword>
<organism evidence="1 2">
    <name type="scientific">Melipona bicolor</name>
    <dbReference type="NCBI Taxonomy" id="60889"/>
    <lineage>
        <taxon>Eukaryota</taxon>
        <taxon>Metazoa</taxon>
        <taxon>Ecdysozoa</taxon>
        <taxon>Arthropoda</taxon>
        <taxon>Hexapoda</taxon>
        <taxon>Insecta</taxon>
        <taxon>Pterygota</taxon>
        <taxon>Neoptera</taxon>
        <taxon>Endopterygota</taxon>
        <taxon>Hymenoptera</taxon>
        <taxon>Apocrita</taxon>
        <taxon>Aculeata</taxon>
        <taxon>Apoidea</taxon>
        <taxon>Anthophila</taxon>
        <taxon>Apidae</taxon>
        <taxon>Melipona</taxon>
    </lineage>
</organism>
<proteinExistence type="predicted"/>
<evidence type="ECO:0000313" key="2">
    <source>
        <dbReference type="Proteomes" id="UP001177670"/>
    </source>
</evidence>
<dbReference type="AlphaFoldDB" id="A0AA40G620"/>
<dbReference type="Proteomes" id="UP001177670">
    <property type="component" value="Unassembled WGS sequence"/>
</dbReference>